<organism evidence="3 4">
    <name type="scientific">Okeania hirsuta</name>
    <dbReference type="NCBI Taxonomy" id="1458930"/>
    <lineage>
        <taxon>Bacteria</taxon>
        <taxon>Bacillati</taxon>
        <taxon>Cyanobacteriota</taxon>
        <taxon>Cyanophyceae</taxon>
        <taxon>Oscillatoriophycideae</taxon>
        <taxon>Oscillatoriales</taxon>
        <taxon>Microcoleaceae</taxon>
        <taxon>Okeania</taxon>
    </lineage>
</organism>
<dbReference type="InterPro" id="IPR013216">
    <property type="entry name" value="Methyltransf_11"/>
</dbReference>
<dbReference type="Proteomes" id="UP000269154">
    <property type="component" value="Unassembled WGS sequence"/>
</dbReference>
<evidence type="ECO:0000259" key="2">
    <source>
        <dbReference type="Pfam" id="PF08241"/>
    </source>
</evidence>
<dbReference type="Gene3D" id="3.40.50.150">
    <property type="entry name" value="Vaccinia Virus protein VP39"/>
    <property type="match status" value="1"/>
</dbReference>
<keyword evidence="1 3" id="KW-0808">Transferase</keyword>
<dbReference type="RefSeq" id="WP_124143677.1">
    <property type="nucleotide sequence ID" value="NZ_CAWOKI010000362.1"/>
</dbReference>
<comment type="caution">
    <text evidence="3">The sequence shown here is derived from an EMBL/GenBank/DDBJ whole genome shotgun (WGS) entry which is preliminary data.</text>
</comment>
<dbReference type="PANTHER" id="PTHR44068:SF11">
    <property type="entry name" value="GERANYL DIPHOSPHATE 2-C-METHYLTRANSFERASE"/>
    <property type="match status" value="1"/>
</dbReference>
<name>A0A3N6PDW4_9CYAN</name>
<dbReference type="GO" id="GO:0032259">
    <property type="term" value="P:methylation"/>
    <property type="evidence" value="ECO:0007669"/>
    <property type="project" value="UniProtKB-KW"/>
</dbReference>
<evidence type="ECO:0000313" key="4">
    <source>
        <dbReference type="Proteomes" id="UP000269154"/>
    </source>
</evidence>
<gene>
    <name evidence="3" type="ORF">D5R40_23045</name>
</gene>
<accession>A0A3N6PDW4</accession>
<evidence type="ECO:0000313" key="3">
    <source>
        <dbReference type="EMBL" id="RQH31821.1"/>
    </source>
</evidence>
<keyword evidence="4" id="KW-1185">Reference proteome</keyword>
<dbReference type="InterPro" id="IPR050447">
    <property type="entry name" value="Erg6_SMT_methyltransf"/>
</dbReference>
<sequence length="276" mass="30985">MSKAEINFPYFDKILANLEDEATKTIFGNHVHWGYWENPNWAKNTAEDFAIATEKLSQKVYQAADIKDGISILDVGCGFGGTAASINNNYSEVKITGLNIDERQLNVARKQVQACGDNSIEFVQGDATKMPFPDNFFDVVLAVECIFHFPSRSAFFQEAKRVLKPGGKIALSDFVPTATINFFEPVVRLFIKDLGAETYGNVNFFTIANYQDLAIKIGLNSFLIEDITFNTLPTYKILKEFPVFSDSPANQKTNNIFEWVTRLGLLRYLILSASIE</sequence>
<dbReference type="PANTHER" id="PTHR44068">
    <property type="entry name" value="ZGC:194242"/>
    <property type="match status" value="1"/>
</dbReference>
<feature type="domain" description="Methyltransferase type 11" evidence="2">
    <location>
        <begin position="73"/>
        <end position="170"/>
    </location>
</feature>
<dbReference type="InterPro" id="IPR029063">
    <property type="entry name" value="SAM-dependent_MTases_sf"/>
</dbReference>
<dbReference type="Pfam" id="PF08241">
    <property type="entry name" value="Methyltransf_11"/>
    <property type="match status" value="1"/>
</dbReference>
<dbReference type="CDD" id="cd02440">
    <property type="entry name" value="AdoMet_MTases"/>
    <property type="match status" value="1"/>
</dbReference>
<evidence type="ECO:0000256" key="1">
    <source>
        <dbReference type="ARBA" id="ARBA00022679"/>
    </source>
</evidence>
<reference evidence="3 4" key="1">
    <citation type="journal article" date="2018" name="ACS Chem. Biol.">
        <title>Ketoreductase domain dysfunction expands chemodiversity: malyngamide biosynthesis in the cyanobacterium Okeania hirsuta.</title>
        <authorList>
            <person name="Moss N.A."/>
            <person name="Leao T."/>
            <person name="Rankin M."/>
            <person name="McCullough T.M."/>
            <person name="Qu P."/>
            <person name="Korobeynikov A."/>
            <person name="Smith J.L."/>
            <person name="Gerwick L."/>
            <person name="Gerwick W.H."/>
        </authorList>
    </citation>
    <scope>NUCLEOTIDE SEQUENCE [LARGE SCALE GENOMIC DNA]</scope>
    <source>
        <strain evidence="3 4">PAB10Feb10-1</strain>
    </source>
</reference>
<proteinExistence type="predicted"/>
<protein>
    <submittedName>
        <fullName evidence="3">Class I SAM-dependent methyltransferase</fullName>
    </submittedName>
</protein>
<dbReference type="SUPFAM" id="SSF53335">
    <property type="entry name" value="S-adenosyl-L-methionine-dependent methyltransferases"/>
    <property type="match status" value="1"/>
</dbReference>
<keyword evidence="3" id="KW-0489">Methyltransferase</keyword>
<dbReference type="AlphaFoldDB" id="A0A3N6PDW4"/>
<dbReference type="GO" id="GO:0008757">
    <property type="term" value="F:S-adenosylmethionine-dependent methyltransferase activity"/>
    <property type="evidence" value="ECO:0007669"/>
    <property type="project" value="InterPro"/>
</dbReference>
<dbReference type="EMBL" id="RCBY01000164">
    <property type="protein sequence ID" value="RQH31821.1"/>
    <property type="molecule type" value="Genomic_DNA"/>
</dbReference>
<dbReference type="OrthoDB" id="9769602at2"/>